<dbReference type="AlphaFoldDB" id="A0A165MD38"/>
<proteinExistence type="predicted"/>
<dbReference type="InterPro" id="IPR010260">
    <property type="entry name" value="AlpA"/>
</dbReference>
<gene>
    <name evidence="1" type="ORF">A3K90_02940</name>
</gene>
<name>A0A165MD38_PELLU</name>
<dbReference type="Gene3D" id="1.10.238.160">
    <property type="match status" value="1"/>
</dbReference>
<dbReference type="Pfam" id="PF05930">
    <property type="entry name" value="Phage_AlpA"/>
    <property type="match status" value="1"/>
</dbReference>
<comment type="caution">
    <text evidence="1">The sequence shown here is derived from an EMBL/GenBank/DDBJ whole genome shotgun (WGS) entry which is preliminary data.</text>
</comment>
<evidence type="ECO:0000313" key="2">
    <source>
        <dbReference type="Proteomes" id="UP000076481"/>
    </source>
</evidence>
<dbReference type="Proteomes" id="UP000076481">
    <property type="component" value="Unassembled WGS sequence"/>
</dbReference>
<dbReference type="EMBL" id="LVWG01000011">
    <property type="protein sequence ID" value="KZK75102.1"/>
    <property type="molecule type" value="Genomic_DNA"/>
</dbReference>
<protein>
    <submittedName>
        <fullName evidence="1">AlpA family transcriptional regulator</fullName>
    </submittedName>
</protein>
<dbReference type="RefSeq" id="WP_303680748.1">
    <property type="nucleotide sequence ID" value="NZ_LVWG01000011.1"/>
</dbReference>
<reference evidence="1 2" key="1">
    <citation type="submission" date="2016-03" db="EMBL/GenBank/DDBJ databases">
        <title>Speciation and ecological success in dimly lit waters: horizontal gene transfer in a green sulfur bacteria bloom unveiled by metagenomic assembly.</title>
        <authorList>
            <person name="Llorens-Mares T."/>
            <person name="Liu Z."/>
            <person name="Allen L.Z."/>
            <person name="Rusch D.B."/>
            <person name="Craig M.T."/>
            <person name="Dupont C.L."/>
            <person name="Bryant D.A."/>
            <person name="Casamayor E.O."/>
        </authorList>
    </citation>
    <scope>NUCLEOTIDE SEQUENCE [LARGE SCALE GENOMIC DNA]</scope>
    <source>
        <strain evidence="1">CIII</strain>
    </source>
</reference>
<evidence type="ECO:0000313" key="1">
    <source>
        <dbReference type="EMBL" id="KZK75102.1"/>
    </source>
</evidence>
<sequence>MEQKFYRIRQIIGDPKKGIPPIIPVSRASWYKAVAEGRFPKPVRLTEKTSAWRAADIQELVERFDKGMNAAPKKDGAA</sequence>
<organism evidence="1 2">
    <name type="scientific">Pelodictyon luteolum</name>
    <dbReference type="NCBI Taxonomy" id="1100"/>
    <lineage>
        <taxon>Bacteria</taxon>
        <taxon>Pseudomonadati</taxon>
        <taxon>Chlorobiota</taxon>
        <taxon>Chlorobiia</taxon>
        <taxon>Chlorobiales</taxon>
        <taxon>Chlorobiaceae</taxon>
        <taxon>Chlorobium/Pelodictyon group</taxon>
        <taxon>Pelodictyon</taxon>
    </lineage>
</organism>
<accession>A0A165MD38</accession>